<protein>
    <recommendedName>
        <fullName evidence="3">FAD-dependent oxidoreductase 2 FAD-binding domain-containing protein</fullName>
    </recommendedName>
</protein>
<dbReference type="InterPro" id="IPR030664">
    <property type="entry name" value="SdhA/FrdA/AprA"/>
</dbReference>
<keyword evidence="2" id="KW-0560">Oxidoreductase</keyword>
<accession>A0A834ZVM0</accession>
<dbReference type="GO" id="GO:0008177">
    <property type="term" value="F:succinate dehydrogenase (quinone) activity"/>
    <property type="evidence" value="ECO:0007669"/>
    <property type="project" value="TreeGrafter"/>
</dbReference>
<keyword evidence="5" id="KW-1185">Reference proteome</keyword>
<name>A0A834ZVM0_TETSI</name>
<dbReference type="PANTHER" id="PTHR11632">
    <property type="entry name" value="SUCCINATE DEHYDROGENASE 2 FLAVOPROTEIN SUBUNIT"/>
    <property type="match status" value="1"/>
</dbReference>
<dbReference type="InterPro" id="IPR003953">
    <property type="entry name" value="FAD-dep_OxRdtase_2_FAD-bd"/>
</dbReference>
<dbReference type="OrthoDB" id="1729186at2759"/>
<dbReference type="GO" id="GO:0050660">
    <property type="term" value="F:flavin adenine dinucleotide binding"/>
    <property type="evidence" value="ECO:0007669"/>
    <property type="project" value="TreeGrafter"/>
</dbReference>
<keyword evidence="1" id="KW-0285">Flavoprotein</keyword>
<comment type="caution">
    <text evidence="4">The sequence shown here is derived from an EMBL/GenBank/DDBJ whole genome shotgun (WGS) entry which is preliminary data.</text>
</comment>
<evidence type="ECO:0000313" key="5">
    <source>
        <dbReference type="Proteomes" id="UP000655225"/>
    </source>
</evidence>
<dbReference type="Pfam" id="PF00890">
    <property type="entry name" value="FAD_binding_2"/>
    <property type="match status" value="1"/>
</dbReference>
<dbReference type="SUPFAM" id="SSF51905">
    <property type="entry name" value="FAD/NAD(P)-binding domain"/>
    <property type="match status" value="1"/>
</dbReference>
<dbReference type="Gene3D" id="3.50.50.60">
    <property type="entry name" value="FAD/NAD(P)-binding domain"/>
    <property type="match status" value="1"/>
</dbReference>
<evidence type="ECO:0000256" key="2">
    <source>
        <dbReference type="ARBA" id="ARBA00023002"/>
    </source>
</evidence>
<proteinExistence type="predicted"/>
<dbReference type="GO" id="GO:0006121">
    <property type="term" value="P:mitochondrial electron transport, succinate to ubiquinone"/>
    <property type="evidence" value="ECO:0007669"/>
    <property type="project" value="TreeGrafter"/>
</dbReference>
<dbReference type="EMBL" id="JABCRI010000002">
    <property type="protein sequence ID" value="KAF8409956.1"/>
    <property type="molecule type" value="Genomic_DNA"/>
</dbReference>
<dbReference type="AlphaFoldDB" id="A0A834ZVM0"/>
<evidence type="ECO:0000256" key="1">
    <source>
        <dbReference type="ARBA" id="ARBA00022630"/>
    </source>
</evidence>
<feature type="domain" description="FAD-dependent oxidoreductase 2 FAD-binding" evidence="3">
    <location>
        <begin position="55"/>
        <end position="115"/>
    </location>
</feature>
<dbReference type="GO" id="GO:0009055">
    <property type="term" value="F:electron transfer activity"/>
    <property type="evidence" value="ECO:0007669"/>
    <property type="project" value="TreeGrafter"/>
</dbReference>
<dbReference type="InterPro" id="IPR036188">
    <property type="entry name" value="FAD/NAD-bd_sf"/>
</dbReference>
<dbReference type="PANTHER" id="PTHR11632:SF51">
    <property type="entry name" value="SUCCINATE DEHYDROGENASE [UBIQUINONE] FLAVOPROTEIN SUBUNIT, MITOCHONDRIAL"/>
    <property type="match status" value="1"/>
</dbReference>
<dbReference type="GO" id="GO:0005739">
    <property type="term" value="C:mitochondrion"/>
    <property type="evidence" value="ECO:0007669"/>
    <property type="project" value="GOC"/>
</dbReference>
<gene>
    <name evidence="4" type="ORF">HHK36_002475</name>
</gene>
<evidence type="ECO:0000313" key="4">
    <source>
        <dbReference type="EMBL" id="KAF8409956.1"/>
    </source>
</evidence>
<sequence>MGTCSVIDLVHIIGVDLYILRSKPNAHVAQKESADFVFSQTGGRSSYTIVDHTYDAVVVGAGGAGLRAAIGLSEHGFNTACITKLFPTRSHTVAAQTMATFMSLDSVDGRKYLPRDGWIADAQDPVRKGSILRFPNVAVKRHSRNGKSIFEELELIVHEPMTDTLSRKDMIQEDSIDIETLSEYPLAIDMLPKDVVDPDRQPSLVAAMHHPCVPNCPKPVIAQKIQERLTRWGPNIGIRGDIQYLNGF</sequence>
<organism evidence="4 5">
    <name type="scientific">Tetracentron sinense</name>
    <name type="common">Spur-leaf</name>
    <dbReference type="NCBI Taxonomy" id="13715"/>
    <lineage>
        <taxon>Eukaryota</taxon>
        <taxon>Viridiplantae</taxon>
        <taxon>Streptophyta</taxon>
        <taxon>Embryophyta</taxon>
        <taxon>Tracheophyta</taxon>
        <taxon>Spermatophyta</taxon>
        <taxon>Magnoliopsida</taxon>
        <taxon>Trochodendrales</taxon>
        <taxon>Trochodendraceae</taxon>
        <taxon>Tetracentron</taxon>
    </lineage>
</organism>
<dbReference type="Proteomes" id="UP000655225">
    <property type="component" value="Unassembled WGS sequence"/>
</dbReference>
<evidence type="ECO:0000259" key="3">
    <source>
        <dbReference type="Pfam" id="PF00890"/>
    </source>
</evidence>
<reference evidence="4 5" key="1">
    <citation type="submission" date="2020-04" db="EMBL/GenBank/DDBJ databases">
        <title>Plant Genome Project.</title>
        <authorList>
            <person name="Zhang R.-G."/>
        </authorList>
    </citation>
    <scope>NUCLEOTIDE SEQUENCE [LARGE SCALE GENOMIC DNA]</scope>
    <source>
        <strain evidence="4">YNK0</strain>
        <tissue evidence="4">Leaf</tissue>
    </source>
</reference>